<dbReference type="GO" id="GO:0005886">
    <property type="term" value="C:plasma membrane"/>
    <property type="evidence" value="ECO:0007669"/>
    <property type="project" value="TreeGrafter"/>
</dbReference>
<evidence type="ECO:0000256" key="4">
    <source>
        <dbReference type="ARBA" id="ARBA00023136"/>
    </source>
</evidence>
<feature type="transmembrane region" description="Helical" evidence="5">
    <location>
        <begin position="67"/>
        <end position="90"/>
    </location>
</feature>
<gene>
    <name evidence="7" type="ORF">A2134_02615</name>
</gene>
<evidence type="ECO:0000256" key="3">
    <source>
        <dbReference type="ARBA" id="ARBA00022989"/>
    </source>
</evidence>
<comment type="caution">
    <text evidence="7">The sequence shown here is derived from an EMBL/GenBank/DDBJ whole genome shotgun (WGS) entry which is preliminary data.</text>
</comment>
<sequence>MPEFFILLLSIAAVVKGADILGTAAVEIANRLNVSKIVIGATLVAVATTLPEAVVSFISGAQNEGGIAVGTVIGSPAVNLALVLGVLFLFSKPQIEKNYYTRAIYIFIFLLAVVFALSLGGSIGLIGGLLLVFLAAVYLSLEFILSKGEEHFIDQVEDRFWSIKNYFSSDHSLKISVDFFLGVLLLVFGGKFLVDSAESLAALLRVPDIVIAVSVIAFGTSLPELATAINSIIRKRISLSVGNLAGASVLDLSMALGLGTIINPATIPKVVLFVSAPILFIISLLGLILVHEKFPGKPLAAALIIIYLSYVIGFILFEICLECI</sequence>
<accession>A0A1G1WDE3</accession>
<dbReference type="STRING" id="1802595.A2134_02615"/>
<dbReference type="AlphaFoldDB" id="A0A1G1WDE3"/>
<dbReference type="GO" id="GO:0006874">
    <property type="term" value="P:intracellular calcium ion homeostasis"/>
    <property type="evidence" value="ECO:0007669"/>
    <property type="project" value="TreeGrafter"/>
</dbReference>
<dbReference type="PANTHER" id="PTHR10846:SF8">
    <property type="entry name" value="INNER MEMBRANE PROTEIN YRBG"/>
    <property type="match status" value="1"/>
</dbReference>
<dbReference type="Proteomes" id="UP000178162">
    <property type="component" value="Unassembled WGS sequence"/>
</dbReference>
<dbReference type="InterPro" id="IPR004481">
    <property type="entry name" value="K/Na/Ca-exchanger"/>
</dbReference>
<evidence type="ECO:0000313" key="8">
    <source>
        <dbReference type="Proteomes" id="UP000178162"/>
    </source>
</evidence>
<dbReference type="InterPro" id="IPR004837">
    <property type="entry name" value="NaCa_Exmemb"/>
</dbReference>
<feature type="transmembrane region" description="Helical" evidence="5">
    <location>
        <begin position="175"/>
        <end position="194"/>
    </location>
</feature>
<evidence type="ECO:0000313" key="7">
    <source>
        <dbReference type="EMBL" id="OGY25716.1"/>
    </source>
</evidence>
<feature type="transmembrane region" description="Helical" evidence="5">
    <location>
        <begin position="241"/>
        <end position="264"/>
    </location>
</feature>
<feature type="transmembrane region" description="Helical" evidence="5">
    <location>
        <begin position="270"/>
        <end position="290"/>
    </location>
</feature>
<dbReference type="GO" id="GO:0005262">
    <property type="term" value="F:calcium channel activity"/>
    <property type="evidence" value="ECO:0007669"/>
    <property type="project" value="TreeGrafter"/>
</dbReference>
<name>A0A1G1WDE3_9BACT</name>
<dbReference type="PANTHER" id="PTHR10846">
    <property type="entry name" value="SODIUM/POTASSIUM/CALCIUM EXCHANGER"/>
    <property type="match status" value="1"/>
</dbReference>
<feature type="transmembrane region" description="Helical" evidence="5">
    <location>
        <begin position="299"/>
        <end position="317"/>
    </location>
</feature>
<reference evidence="7 8" key="1">
    <citation type="journal article" date="2016" name="Nat. Commun.">
        <title>Thousands of microbial genomes shed light on interconnected biogeochemical processes in an aquifer system.</title>
        <authorList>
            <person name="Anantharaman K."/>
            <person name="Brown C.T."/>
            <person name="Hug L.A."/>
            <person name="Sharon I."/>
            <person name="Castelle C.J."/>
            <person name="Probst A.J."/>
            <person name="Thomas B.C."/>
            <person name="Singh A."/>
            <person name="Wilkins M.J."/>
            <person name="Karaoz U."/>
            <person name="Brodie E.L."/>
            <person name="Williams K.H."/>
            <person name="Hubbard S.S."/>
            <person name="Banfield J.F."/>
        </authorList>
    </citation>
    <scope>NUCLEOTIDE SEQUENCE [LARGE SCALE GENOMIC DNA]</scope>
</reference>
<dbReference type="InterPro" id="IPR044880">
    <property type="entry name" value="NCX_ion-bd_dom_sf"/>
</dbReference>
<feature type="domain" description="Sodium/calcium exchanger membrane region" evidence="6">
    <location>
        <begin position="4"/>
        <end position="141"/>
    </location>
</feature>
<evidence type="ECO:0000256" key="5">
    <source>
        <dbReference type="SAM" id="Phobius"/>
    </source>
</evidence>
<dbReference type="EMBL" id="MHCR01000010">
    <property type="protein sequence ID" value="OGY25716.1"/>
    <property type="molecule type" value="Genomic_DNA"/>
</dbReference>
<keyword evidence="3 5" id="KW-1133">Transmembrane helix</keyword>
<dbReference type="Gene3D" id="1.20.1420.30">
    <property type="entry name" value="NCX, central ion-binding region"/>
    <property type="match status" value="2"/>
</dbReference>
<protein>
    <recommendedName>
        <fullName evidence="6">Sodium/calcium exchanger membrane region domain-containing protein</fullName>
    </recommendedName>
</protein>
<keyword evidence="4 5" id="KW-0472">Membrane</keyword>
<keyword evidence="2 5" id="KW-0812">Transmembrane</keyword>
<dbReference type="GO" id="GO:0008273">
    <property type="term" value="F:calcium, potassium:sodium antiporter activity"/>
    <property type="evidence" value="ECO:0007669"/>
    <property type="project" value="TreeGrafter"/>
</dbReference>
<dbReference type="Pfam" id="PF01699">
    <property type="entry name" value="Na_Ca_ex"/>
    <property type="match status" value="2"/>
</dbReference>
<evidence type="ECO:0000259" key="6">
    <source>
        <dbReference type="Pfam" id="PF01699"/>
    </source>
</evidence>
<evidence type="ECO:0000256" key="2">
    <source>
        <dbReference type="ARBA" id="ARBA00022692"/>
    </source>
</evidence>
<feature type="domain" description="Sodium/calcium exchanger membrane region" evidence="6">
    <location>
        <begin position="179"/>
        <end position="315"/>
    </location>
</feature>
<evidence type="ECO:0000256" key="1">
    <source>
        <dbReference type="ARBA" id="ARBA00004141"/>
    </source>
</evidence>
<comment type="subcellular location">
    <subcellularLocation>
        <location evidence="1">Membrane</location>
        <topology evidence="1">Multi-pass membrane protein</topology>
    </subcellularLocation>
</comment>
<proteinExistence type="predicted"/>
<feature type="transmembrane region" description="Helical" evidence="5">
    <location>
        <begin position="102"/>
        <end position="119"/>
    </location>
</feature>
<feature type="transmembrane region" description="Helical" evidence="5">
    <location>
        <begin position="209"/>
        <end position="229"/>
    </location>
</feature>
<organism evidence="7 8">
    <name type="scientific">Candidatus Woykebacteria bacterium RBG_16_39_9b</name>
    <dbReference type="NCBI Taxonomy" id="1802595"/>
    <lineage>
        <taxon>Bacteria</taxon>
        <taxon>Candidatus Woykeibacteriota</taxon>
    </lineage>
</organism>